<evidence type="ECO:0000313" key="2">
    <source>
        <dbReference type="EMBL" id="PVD19378.1"/>
    </source>
</evidence>
<reference evidence="2 3" key="1">
    <citation type="submission" date="2018-04" db="EMBL/GenBank/DDBJ databases">
        <title>The genome of golden apple snail Pomacea canaliculata provides insight into stress tolerance and invasive adaptation.</title>
        <authorList>
            <person name="Liu C."/>
            <person name="Liu B."/>
            <person name="Ren Y."/>
            <person name="Zhang Y."/>
            <person name="Wang H."/>
            <person name="Li S."/>
            <person name="Jiang F."/>
            <person name="Yin L."/>
            <person name="Zhang G."/>
            <person name="Qian W."/>
            <person name="Fan W."/>
        </authorList>
    </citation>
    <scope>NUCLEOTIDE SEQUENCE [LARGE SCALE GENOMIC DNA]</scope>
    <source>
        <strain evidence="2">SZHN2017</strain>
        <tissue evidence="2">Muscle</tissue>
    </source>
</reference>
<evidence type="ECO:0000256" key="1">
    <source>
        <dbReference type="SAM" id="MobiDB-lite"/>
    </source>
</evidence>
<keyword evidence="3" id="KW-1185">Reference proteome</keyword>
<dbReference type="Proteomes" id="UP000245119">
    <property type="component" value="Linkage Group LG13"/>
</dbReference>
<dbReference type="AlphaFoldDB" id="A0A2T7NDX6"/>
<gene>
    <name evidence="2" type="ORF">C0Q70_19866</name>
</gene>
<protein>
    <submittedName>
        <fullName evidence="2">Uncharacterized protein</fullName>
    </submittedName>
</protein>
<feature type="compositionally biased region" description="Polar residues" evidence="1">
    <location>
        <begin position="87"/>
        <end position="102"/>
    </location>
</feature>
<name>A0A2T7NDX6_POMCA</name>
<sequence>MATNGGQRFNFCNNCGTANVKVDVNTASIISEGKQEPVPVEMNIGNKAKKITADIKVNKSDGNPQQLPQQGPQVTGESRQCSEDTQARQAVSEASDNDGSTS</sequence>
<organism evidence="2 3">
    <name type="scientific">Pomacea canaliculata</name>
    <name type="common">Golden apple snail</name>
    <dbReference type="NCBI Taxonomy" id="400727"/>
    <lineage>
        <taxon>Eukaryota</taxon>
        <taxon>Metazoa</taxon>
        <taxon>Spiralia</taxon>
        <taxon>Lophotrochozoa</taxon>
        <taxon>Mollusca</taxon>
        <taxon>Gastropoda</taxon>
        <taxon>Caenogastropoda</taxon>
        <taxon>Architaenioglossa</taxon>
        <taxon>Ampullarioidea</taxon>
        <taxon>Ampullariidae</taxon>
        <taxon>Pomacea</taxon>
    </lineage>
</organism>
<comment type="caution">
    <text evidence="2">The sequence shown here is derived from an EMBL/GenBank/DDBJ whole genome shotgun (WGS) entry which is preliminary data.</text>
</comment>
<dbReference type="EMBL" id="PZQS01000013">
    <property type="protein sequence ID" value="PVD19378.1"/>
    <property type="molecule type" value="Genomic_DNA"/>
</dbReference>
<evidence type="ECO:0000313" key="3">
    <source>
        <dbReference type="Proteomes" id="UP000245119"/>
    </source>
</evidence>
<proteinExistence type="predicted"/>
<feature type="region of interest" description="Disordered" evidence="1">
    <location>
        <begin position="58"/>
        <end position="102"/>
    </location>
</feature>
<accession>A0A2T7NDX6</accession>
<feature type="compositionally biased region" description="Low complexity" evidence="1">
    <location>
        <begin position="64"/>
        <end position="73"/>
    </location>
</feature>